<evidence type="ECO:0000256" key="1">
    <source>
        <dbReference type="ARBA" id="ARBA00004442"/>
    </source>
</evidence>
<feature type="chain" id="PRO_5041313030" description="TonB-dependent receptor" evidence="4">
    <location>
        <begin position="19"/>
        <end position="563"/>
    </location>
</feature>
<reference evidence="5" key="2">
    <citation type="journal article" date="2024" name="Antonie Van Leeuwenhoek">
        <title>Roseihalotalea indica gen. nov., sp. nov., a halophilic Bacteroidetes from mesopelagic Southwest Indian Ocean with higher carbohydrate metabolic potential.</title>
        <authorList>
            <person name="Chen B."/>
            <person name="Zhang M."/>
            <person name="Lin D."/>
            <person name="Ye J."/>
            <person name="Tang K."/>
        </authorList>
    </citation>
    <scope>NUCLEOTIDE SEQUENCE</scope>
    <source>
        <strain evidence="5">TK19036</strain>
    </source>
</reference>
<dbReference type="SUPFAM" id="SSF56935">
    <property type="entry name" value="Porins"/>
    <property type="match status" value="1"/>
</dbReference>
<dbReference type="GO" id="GO:0009279">
    <property type="term" value="C:cell outer membrane"/>
    <property type="evidence" value="ECO:0007669"/>
    <property type="project" value="UniProtKB-SubCell"/>
</dbReference>
<keyword evidence="3" id="KW-0998">Cell outer membrane</keyword>
<dbReference type="InterPro" id="IPR036942">
    <property type="entry name" value="Beta-barrel_TonB_sf"/>
</dbReference>
<feature type="signal peptide" evidence="4">
    <location>
        <begin position="1"/>
        <end position="18"/>
    </location>
</feature>
<dbReference type="EMBL" id="CP120682">
    <property type="protein sequence ID" value="WKN36623.1"/>
    <property type="molecule type" value="Genomic_DNA"/>
</dbReference>
<protein>
    <recommendedName>
        <fullName evidence="6">TonB-dependent receptor</fullName>
    </recommendedName>
</protein>
<dbReference type="AlphaFoldDB" id="A0AA49JDC2"/>
<organism evidence="5">
    <name type="scientific">Roseihalotalea indica</name>
    <dbReference type="NCBI Taxonomy" id="2867963"/>
    <lineage>
        <taxon>Bacteria</taxon>
        <taxon>Pseudomonadati</taxon>
        <taxon>Bacteroidota</taxon>
        <taxon>Cytophagia</taxon>
        <taxon>Cytophagales</taxon>
        <taxon>Catalimonadaceae</taxon>
        <taxon>Roseihalotalea</taxon>
    </lineage>
</organism>
<proteinExistence type="predicted"/>
<gene>
    <name evidence="5" type="ORF">K4G66_30125</name>
</gene>
<evidence type="ECO:0000313" key="5">
    <source>
        <dbReference type="EMBL" id="WKN36623.1"/>
    </source>
</evidence>
<comment type="subcellular location">
    <subcellularLocation>
        <location evidence="1">Cell outer membrane</location>
    </subcellularLocation>
</comment>
<evidence type="ECO:0008006" key="6">
    <source>
        <dbReference type="Google" id="ProtNLM"/>
    </source>
</evidence>
<name>A0AA49JDC2_9BACT</name>
<reference evidence="5" key="1">
    <citation type="journal article" date="2023" name="Comput. Struct. Biotechnol. J.">
        <title>Discovery of a novel marine Bacteroidetes with a rich repertoire of carbohydrate-active enzymes.</title>
        <authorList>
            <person name="Chen B."/>
            <person name="Liu G."/>
            <person name="Chen Q."/>
            <person name="Wang H."/>
            <person name="Liu L."/>
            <person name="Tang K."/>
        </authorList>
    </citation>
    <scope>NUCLEOTIDE SEQUENCE</scope>
    <source>
        <strain evidence="5">TK19036</strain>
    </source>
</reference>
<keyword evidence="4" id="KW-0732">Signal</keyword>
<evidence type="ECO:0000256" key="2">
    <source>
        <dbReference type="ARBA" id="ARBA00023136"/>
    </source>
</evidence>
<evidence type="ECO:0000256" key="3">
    <source>
        <dbReference type="ARBA" id="ARBA00023237"/>
    </source>
</evidence>
<accession>A0AA49JDC2</accession>
<evidence type="ECO:0000256" key="4">
    <source>
        <dbReference type="SAM" id="SignalP"/>
    </source>
</evidence>
<dbReference type="Gene3D" id="2.40.170.20">
    <property type="entry name" value="TonB-dependent receptor, beta-barrel domain"/>
    <property type="match status" value="1"/>
</dbReference>
<sequence length="563" mass="63922">MKAFFGILFIFLSLTAWAQETETDWDEEGEIDDAEVVIEKEREITLPTASRRFERVPPLPITKPTTAITYQFQEVTPTLPGLRPQVRPLKIKNPPLDPLYGNYAKVGFGNFLTPYAELFANNTRNDEYDFGVHLYHLSSRYGPVDGANSGNSDTRLGLNTKYFATGHTFHAEASYQRERYHFYGYSPLLSPEPERDSIKQLFNTISVSGGISREEVDEPLDYDVNAKFIHIDDAYNASENQVELNLEASYVISSQLGIGVESDLYLMQRADQNPETLEDNSLGRRLFRARPYFTYQTGEPGEGLMVKGGFNVVYENDTANNADQLHIYPYALATLHLSESFQVYAGVDGDVEATSLYSFTRENPYLEPNVPLLHTNRNFTFRGGVKGRATSFFGIHLGVAASNYKNLYFYANSALDSTRFTILYASDNAFQLNLFGEITLNSSERFRSSLRGDFYAYDLNDVDEPWHRPTLTVSWLNSLNLYEKILLNAELQYLSGIQGLNLASGNTRELDPIVDLSFQGDYLFSNRFSAFIKVKNIFAQNYERFLNYPSRGIMFMGGVSYSF</sequence>
<keyword evidence="2" id="KW-0472">Membrane</keyword>